<dbReference type="AlphaFoldDB" id="A0A9P1I8H0"/>
<sequence>MFSNQSHFIHNTVQFFREFTKFMAIQWLGQVNFTKKADFHDFCQIIIKRYQLNCETFESIDDTTTSLSFMSNKNHLKTIRQKLSSFKEDVPNLDFNYKELENYMDVIFQSGKCWKMNVLHSISLYLKDRSILQRIYKVDGYLMGQQVAFTTNAMTAVKLL</sequence>
<name>A0A9P1I8H0_9PELO</name>
<evidence type="ECO:0000313" key="1">
    <source>
        <dbReference type="EMBL" id="CAI5440163.1"/>
    </source>
</evidence>
<organism evidence="1 2">
    <name type="scientific">Caenorhabditis angaria</name>
    <dbReference type="NCBI Taxonomy" id="860376"/>
    <lineage>
        <taxon>Eukaryota</taxon>
        <taxon>Metazoa</taxon>
        <taxon>Ecdysozoa</taxon>
        <taxon>Nematoda</taxon>
        <taxon>Chromadorea</taxon>
        <taxon>Rhabditida</taxon>
        <taxon>Rhabditina</taxon>
        <taxon>Rhabditomorpha</taxon>
        <taxon>Rhabditoidea</taxon>
        <taxon>Rhabditidae</taxon>
        <taxon>Peloderinae</taxon>
        <taxon>Caenorhabditis</taxon>
    </lineage>
</organism>
<evidence type="ECO:0000313" key="2">
    <source>
        <dbReference type="Proteomes" id="UP001152747"/>
    </source>
</evidence>
<dbReference type="Proteomes" id="UP001152747">
    <property type="component" value="Unassembled WGS sequence"/>
</dbReference>
<comment type="caution">
    <text evidence="1">The sequence shown here is derived from an EMBL/GenBank/DDBJ whole genome shotgun (WGS) entry which is preliminary data.</text>
</comment>
<dbReference type="EMBL" id="CANHGI010000001">
    <property type="protein sequence ID" value="CAI5440163.1"/>
    <property type="molecule type" value="Genomic_DNA"/>
</dbReference>
<accession>A0A9P1I8H0</accession>
<reference evidence="1" key="1">
    <citation type="submission" date="2022-11" db="EMBL/GenBank/DDBJ databases">
        <authorList>
            <person name="Kikuchi T."/>
        </authorList>
    </citation>
    <scope>NUCLEOTIDE SEQUENCE</scope>
    <source>
        <strain evidence="1">PS1010</strain>
    </source>
</reference>
<protein>
    <submittedName>
        <fullName evidence="1">Uncharacterized protein</fullName>
    </submittedName>
</protein>
<keyword evidence="2" id="KW-1185">Reference proteome</keyword>
<gene>
    <name evidence="1" type="ORF">CAMP_LOCUS2800</name>
</gene>
<proteinExistence type="predicted"/>